<keyword evidence="13" id="KW-0175">Coiled coil</keyword>
<reference evidence="16" key="1">
    <citation type="journal article" date="2014" name="Int. J. Syst. Evol. Microbiol.">
        <title>Complete genome sequence of Corynebacterium casei LMG S-19264T (=DSM 44701T), isolated from a smear-ripened cheese.</title>
        <authorList>
            <consortium name="US DOE Joint Genome Institute (JGI-PGF)"/>
            <person name="Walter F."/>
            <person name="Albersmeier A."/>
            <person name="Kalinowski J."/>
            <person name="Ruckert C."/>
        </authorList>
    </citation>
    <scope>NUCLEOTIDE SEQUENCE</scope>
    <source>
        <strain evidence="16">CGMCC 1.15371</strain>
    </source>
</reference>
<keyword evidence="12 14" id="KW-0472">Membrane</keyword>
<evidence type="ECO:0000256" key="5">
    <source>
        <dbReference type="ARBA" id="ARBA00022679"/>
    </source>
</evidence>
<feature type="coiled-coil region" evidence="13">
    <location>
        <begin position="96"/>
        <end position="126"/>
    </location>
</feature>
<dbReference type="InterPro" id="IPR036890">
    <property type="entry name" value="HATPase_C_sf"/>
</dbReference>
<dbReference type="EC" id="2.7.13.3" evidence="3"/>
<keyword evidence="7" id="KW-0547">Nucleotide-binding</keyword>
<dbReference type="EMBL" id="BMIR01000010">
    <property type="protein sequence ID" value="GGE44542.1"/>
    <property type="molecule type" value="Genomic_DNA"/>
</dbReference>
<keyword evidence="10 14" id="KW-1133">Transmembrane helix</keyword>
<organism evidence="16 17">
    <name type="scientific">Pullulanibacillus camelliae</name>
    <dbReference type="NCBI Taxonomy" id="1707096"/>
    <lineage>
        <taxon>Bacteria</taxon>
        <taxon>Bacillati</taxon>
        <taxon>Bacillota</taxon>
        <taxon>Bacilli</taxon>
        <taxon>Bacillales</taxon>
        <taxon>Sporolactobacillaceae</taxon>
        <taxon>Pullulanibacillus</taxon>
    </lineage>
</organism>
<evidence type="ECO:0000256" key="3">
    <source>
        <dbReference type="ARBA" id="ARBA00012438"/>
    </source>
</evidence>
<evidence type="ECO:0000256" key="12">
    <source>
        <dbReference type="ARBA" id="ARBA00023136"/>
    </source>
</evidence>
<evidence type="ECO:0000256" key="11">
    <source>
        <dbReference type="ARBA" id="ARBA00023012"/>
    </source>
</evidence>
<dbReference type="GO" id="GO:0000155">
    <property type="term" value="F:phosphorelay sensor kinase activity"/>
    <property type="evidence" value="ECO:0007669"/>
    <property type="project" value="InterPro"/>
</dbReference>
<dbReference type="Pfam" id="PF02518">
    <property type="entry name" value="HATPase_c"/>
    <property type="match status" value="1"/>
</dbReference>
<evidence type="ECO:0000256" key="9">
    <source>
        <dbReference type="ARBA" id="ARBA00022840"/>
    </source>
</evidence>
<dbReference type="InterPro" id="IPR050482">
    <property type="entry name" value="Sensor_HK_TwoCompSys"/>
</dbReference>
<reference evidence="16" key="2">
    <citation type="submission" date="2020-09" db="EMBL/GenBank/DDBJ databases">
        <authorList>
            <person name="Sun Q."/>
            <person name="Zhou Y."/>
        </authorList>
    </citation>
    <scope>NUCLEOTIDE SEQUENCE</scope>
    <source>
        <strain evidence="16">CGMCC 1.15371</strain>
    </source>
</reference>
<proteinExistence type="predicted"/>
<dbReference type="Proteomes" id="UP000628775">
    <property type="component" value="Unassembled WGS sequence"/>
</dbReference>
<dbReference type="InterPro" id="IPR003594">
    <property type="entry name" value="HATPase_dom"/>
</dbReference>
<sequence>MMRSFTFLKHYALFASLSGVILFAILEAQGVKLSIAFLSMGLTVMLIFFLGVYLGFRAQQQTKHHLNAALSFIRVLANGKLSDRMVVSEGEFSSIERALNQLADRYEEQVQNLQRLADERASLAEKAKSAATIEERQRLARDLHDAVSQQLFALNMLASAAKKAVTNKPEIAKRQIEEIADIALKAQGEMRALLLHLRPVHLSEDSLQEGMEKLIHELAQKTNITFDTAIEAIEGLTKGVEDHLFRLLQEGLSNALRHSQASVIKLQLTQTSQYVVLKIHDNGKGFDITEDKKTSYGLRTMRERCEELGGQFTLTSQINEGTFIDIRIPLKR</sequence>
<dbReference type="GO" id="GO:0046983">
    <property type="term" value="F:protein dimerization activity"/>
    <property type="evidence" value="ECO:0007669"/>
    <property type="project" value="InterPro"/>
</dbReference>
<dbReference type="PANTHER" id="PTHR24421">
    <property type="entry name" value="NITRATE/NITRITE SENSOR PROTEIN NARX-RELATED"/>
    <property type="match status" value="1"/>
</dbReference>
<accession>A0A8J2YIA3</accession>
<evidence type="ECO:0000256" key="7">
    <source>
        <dbReference type="ARBA" id="ARBA00022741"/>
    </source>
</evidence>
<comment type="catalytic activity">
    <reaction evidence="1">
        <text>ATP + protein L-histidine = ADP + protein N-phospho-L-histidine.</text>
        <dbReference type="EC" id="2.7.13.3"/>
    </reaction>
</comment>
<keyword evidence="6 14" id="KW-0812">Transmembrane</keyword>
<keyword evidence="4" id="KW-1003">Cell membrane</keyword>
<dbReference type="GO" id="GO:0005886">
    <property type="term" value="C:plasma membrane"/>
    <property type="evidence" value="ECO:0007669"/>
    <property type="project" value="UniProtKB-SubCell"/>
</dbReference>
<evidence type="ECO:0000256" key="10">
    <source>
        <dbReference type="ARBA" id="ARBA00022989"/>
    </source>
</evidence>
<dbReference type="GO" id="GO:0005524">
    <property type="term" value="F:ATP binding"/>
    <property type="evidence" value="ECO:0007669"/>
    <property type="project" value="UniProtKB-KW"/>
</dbReference>
<comment type="caution">
    <text evidence="16">The sequence shown here is derived from an EMBL/GenBank/DDBJ whole genome shotgun (WGS) entry which is preliminary data.</text>
</comment>
<evidence type="ECO:0000256" key="8">
    <source>
        <dbReference type="ARBA" id="ARBA00022777"/>
    </source>
</evidence>
<keyword evidence="11" id="KW-0902">Two-component regulatory system</keyword>
<evidence type="ECO:0000256" key="13">
    <source>
        <dbReference type="SAM" id="Coils"/>
    </source>
</evidence>
<comment type="subcellular location">
    <subcellularLocation>
        <location evidence="2">Cell membrane</location>
        <topology evidence="2">Multi-pass membrane protein</topology>
    </subcellularLocation>
</comment>
<dbReference type="Gene3D" id="1.20.5.1930">
    <property type="match status" value="1"/>
</dbReference>
<feature type="transmembrane region" description="Helical" evidence="14">
    <location>
        <begin position="38"/>
        <end position="56"/>
    </location>
</feature>
<evidence type="ECO:0000256" key="6">
    <source>
        <dbReference type="ARBA" id="ARBA00022692"/>
    </source>
</evidence>
<keyword evidence="17" id="KW-1185">Reference proteome</keyword>
<keyword evidence="8 16" id="KW-0418">Kinase</keyword>
<keyword evidence="9" id="KW-0067">ATP-binding</keyword>
<dbReference type="InterPro" id="IPR005467">
    <property type="entry name" value="His_kinase_dom"/>
</dbReference>
<dbReference type="Pfam" id="PF07730">
    <property type="entry name" value="HisKA_3"/>
    <property type="match status" value="1"/>
</dbReference>
<dbReference type="RefSeq" id="WP_188694174.1">
    <property type="nucleotide sequence ID" value="NZ_BMIR01000010.1"/>
</dbReference>
<evidence type="ECO:0000313" key="17">
    <source>
        <dbReference type="Proteomes" id="UP000628775"/>
    </source>
</evidence>
<dbReference type="PANTHER" id="PTHR24421:SF37">
    <property type="entry name" value="SENSOR HISTIDINE KINASE NARS"/>
    <property type="match status" value="1"/>
</dbReference>
<dbReference type="Gene3D" id="3.30.565.10">
    <property type="entry name" value="Histidine kinase-like ATPase, C-terminal domain"/>
    <property type="match status" value="1"/>
</dbReference>
<evidence type="ECO:0000256" key="2">
    <source>
        <dbReference type="ARBA" id="ARBA00004651"/>
    </source>
</evidence>
<dbReference type="SMART" id="SM00387">
    <property type="entry name" value="HATPase_c"/>
    <property type="match status" value="1"/>
</dbReference>
<feature type="domain" description="Histidine kinase" evidence="15">
    <location>
        <begin position="138"/>
        <end position="332"/>
    </location>
</feature>
<evidence type="ECO:0000259" key="15">
    <source>
        <dbReference type="PROSITE" id="PS50109"/>
    </source>
</evidence>
<dbReference type="CDD" id="cd16917">
    <property type="entry name" value="HATPase_UhpB-NarQ-NarX-like"/>
    <property type="match status" value="1"/>
</dbReference>
<dbReference type="PROSITE" id="PS50109">
    <property type="entry name" value="HIS_KIN"/>
    <property type="match status" value="1"/>
</dbReference>
<evidence type="ECO:0000256" key="14">
    <source>
        <dbReference type="SAM" id="Phobius"/>
    </source>
</evidence>
<evidence type="ECO:0000313" key="16">
    <source>
        <dbReference type="EMBL" id="GGE44542.1"/>
    </source>
</evidence>
<dbReference type="AlphaFoldDB" id="A0A8J2YIA3"/>
<dbReference type="InterPro" id="IPR011712">
    <property type="entry name" value="Sig_transdc_His_kin_sub3_dim/P"/>
</dbReference>
<protein>
    <recommendedName>
        <fullName evidence="3">histidine kinase</fullName>
        <ecNumber evidence="3">2.7.13.3</ecNumber>
    </recommendedName>
</protein>
<evidence type="ECO:0000256" key="1">
    <source>
        <dbReference type="ARBA" id="ARBA00000085"/>
    </source>
</evidence>
<gene>
    <name evidence="16" type="ORF">GCM10011391_24170</name>
</gene>
<dbReference type="SUPFAM" id="SSF55874">
    <property type="entry name" value="ATPase domain of HSP90 chaperone/DNA topoisomerase II/histidine kinase"/>
    <property type="match status" value="1"/>
</dbReference>
<evidence type="ECO:0000256" key="4">
    <source>
        <dbReference type="ARBA" id="ARBA00022475"/>
    </source>
</evidence>
<name>A0A8J2YIA3_9BACL</name>
<keyword evidence="5" id="KW-0808">Transferase</keyword>